<reference evidence="8 9" key="1">
    <citation type="submission" date="2016-06" db="EMBL/GenBank/DDBJ databases">
        <authorList>
            <person name="Kjaerup R.B."/>
            <person name="Dalgaard T.S."/>
            <person name="Juul-Madsen H.R."/>
        </authorList>
    </citation>
    <scope>NUCLEOTIDE SEQUENCE [LARGE SCALE GENOMIC DNA]</scope>
    <source>
        <strain evidence="8 9">Pb300</strain>
    </source>
</reference>
<feature type="transmembrane region" description="Helical" evidence="6">
    <location>
        <begin position="20"/>
        <end position="40"/>
    </location>
</feature>
<dbReference type="InterPro" id="IPR052337">
    <property type="entry name" value="SAT4-like"/>
</dbReference>
<feature type="domain" description="Rhodopsin" evidence="7">
    <location>
        <begin position="36"/>
        <end position="298"/>
    </location>
</feature>
<evidence type="ECO:0000256" key="1">
    <source>
        <dbReference type="ARBA" id="ARBA00004141"/>
    </source>
</evidence>
<name>A0A1D2JF55_PARBR</name>
<comment type="caution">
    <text evidence="8">The sequence shown here is derived from an EMBL/GenBank/DDBJ whole genome shotgun (WGS) entry which is preliminary data.</text>
</comment>
<feature type="transmembrane region" description="Helical" evidence="6">
    <location>
        <begin position="52"/>
        <end position="75"/>
    </location>
</feature>
<feature type="transmembrane region" description="Helical" evidence="6">
    <location>
        <begin position="120"/>
        <end position="143"/>
    </location>
</feature>
<dbReference type="GO" id="GO:0016020">
    <property type="term" value="C:membrane"/>
    <property type="evidence" value="ECO:0007669"/>
    <property type="project" value="UniProtKB-SubCell"/>
</dbReference>
<keyword evidence="2 6" id="KW-0812">Transmembrane</keyword>
<dbReference type="Pfam" id="PF20684">
    <property type="entry name" value="Fung_rhodopsin"/>
    <property type="match status" value="1"/>
</dbReference>
<dbReference type="VEuPathDB" id="FungiDB:PADG_05990"/>
<dbReference type="VEuPathDB" id="FungiDB:PABG_05663"/>
<comment type="similarity">
    <text evidence="5">Belongs to the SAT4 family.</text>
</comment>
<gene>
    <name evidence="8" type="ORF">ACO22_03723</name>
</gene>
<dbReference type="PANTHER" id="PTHR33048">
    <property type="entry name" value="PTH11-LIKE INTEGRAL MEMBRANE PROTEIN (AFU_ORTHOLOGUE AFUA_5G11245)"/>
    <property type="match status" value="1"/>
</dbReference>
<protein>
    <recommendedName>
        <fullName evidence="7">Rhodopsin domain-containing protein</fullName>
    </recommendedName>
</protein>
<sequence>MAINYGQGDANEPSRGYQLYITSLVMILAASLFVAMRLSTRIANKQFGSDDYMIAIALASSVVMAAAVNLGVFSINSLIRFYGKAQGHILADMKSVAVVNGYGKRSTDLAPKEKNAALKWFFIAQIFYKPALGFTKISILCLYHRVFVSPPYPRIFQVAIVLISLWAISTTLATIFQCVPLEASWNKKVNGKCIHKNAFWYGYAVTNTTTDFIVFLLPIPALVKLHLHWKEKVGVVGVFALGFFVCITSIIRTTAVAQTTSGEKDITWDFIPRSTWTSIEANTGIICACLPILKGPLVRLFPRLFNATTAKSKGSYPFSQESYNLHQRSNKMKNKNLGREYMTTVSRPESIVADPCTASEEHILDEERIHRWPLEDRIERKTDVTISYSKRGPSQDFR</sequence>
<evidence type="ECO:0000256" key="3">
    <source>
        <dbReference type="ARBA" id="ARBA00022989"/>
    </source>
</evidence>
<dbReference type="AlphaFoldDB" id="A0A1D2JF55"/>
<evidence type="ECO:0000256" key="2">
    <source>
        <dbReference type="ARBA" id="ARBA00022692"/>
    </source>
</evidence>
<dbReference type="InterPro" id="IPR049326">
    <property type="entry name" value="Rhodopsin_dom_fungi"/>
</dbReference>
<evidence type="ECO:0000256" key="5">
    <source>
        <dbReference type="ARBA" id="ARBA00038359"/>
    </source>
</evidence>
<evidence type="ECO:0000313" key="9">
    <source>
        <dbReference type="Proteomes" id="UP000242814"/>
    </source>
</evidence>
<keyword evidence="4 6" id="KW-0472">Membrane</keyword>
<evidence type="ECO:0000259" key="7">
    <source>
        <dbReference type="Pfam" id="PF20684"/>
    </source>
</evidence>
<dbReference type="Proteomes" id="UP000242814">
    <property type="component" value="Unassembled WGS sequence"/>
</dbReference>
<dbReference type="EMBL" id="LZYO01000133">
    <property type="protein sequence ID" value="ODH29493.1"/>
    <property type="molecule type" value="Genomic_DNA"/>
</dbReference>
<evidence type="ECO:0000256" key="4">
    <source>
        <dbReference type="ARBA" id="ARBA00023136"/>
    </source>
</evidence>
<feature type="transmembrane region" description="Helical" evidence="6">
    <location>
        <begin position="199"/>
        <end position="221"/>
    </location>
</feature>
<organism evidence="8 9">
    <name type="scientific">Paracoccidioides brasiliensis</name>
    <dbReference type="NCBI Taxonomy" id="121759"/>
    <lineage>
        <taxon>Eukaryota</taxon>
        <taxon>Fungi</taxon>
        <taxon>Dikarya</taxon>
        <taxon>Ascomycota</taxon>
        <taxon>Pezizomycotina</taxon>
        <taxon>Eurotiomycetes</taxon>
        <taxon>Eurotiomycetidae</taxon>
        <taxon>Onygenales</taxon>
        <taxon>Ajellomycetaceae</taxon>
        <taxon>Paracoccidioides</taxon>
    </lineage>
</organism>
<accession>A0A1D2JF55</accession>
<comment type="subcellular location">
    <subcellularLocation>
        <location evidence="1">Membrane</location>
        <topology evidence="1">Multi-pass membrane protein</topology>
    </subcellularLocation>
</comment>
<evidence type="ECO:0000256" key="6">
    <source>
        <dbReference type="SAM" id="Phobius"/>
    </source>
</evidence>
<keyword evidence="3 6" id="KW-1133">Transmembrane helix</keyword>
<feature type="transmembrane region" description="Helical" evidence="6">
    <location>
        <begin position="155"/>
        <end position="179"/>
    </location>
</feature>
<feature type="transmembrane region" description="Helical" evidence="6">
    <location>
        <begin position="233"/>
        <end position="251"/>
    </location>
</feature>
<proteinExistence type="inferred from homology"/>
<dbReference type="PANTHER" id="PTHR33048:SF47">
    <property type="entry name" value="INTEGRAL MEMBRANE PROTEIN-RELATED"/>
    <property type="match status" value="1"/>
</dbReference>
<evidence type="ECO:0000313" key="8">
    <source>
        <dbReference type="EMBL" id="ODH29493.1"/>
    </source>
</evidence>